<dbReference type="InterPro" id="IPR001138">
    <property type="entry name" value="Zn2Cys6_DnaBD"/>
</dbReference>
<dbReference type="OrthoDB" id="10261408at2759"/>
<dbReference type="GO" id="GO:0008270">
    <property type="term" value="F:zinc ion binding"/>
    <property type="evidence" value="ECO:0007669"/>
    <property type="project" value="InterPro"/>
</dbReference>
<feature type="domain" description="Zn(2)-C6 fungal-type" evidence="4">
    <location>
        <begin position="39"/>
        <end position="69"/>
    </location>
</feature>
<feature type="region of interest" description="Disordered" evidence="3">
    <location>
        <begin position="188"/>
        <end position="235"/>
    </location>
</feature>
<feature type="region of interest" description="Disordered" evidence="3">
    <location>
        <begin position="1"/>
        <end position="31"/>
    </location>
</feature>
<dbReference type="AlphaFoldDB" id="A0A9P6HYU9"/>
<dbReference type="Pfam" id="PF00172">
    <property type="entry name" value="Zn_clus"/>
    <property type="match status" value="1"/>
</dbReference>
<keyword evidence="2" id="KW-0175">Coiled coil</keyword>
<dbReference type="PANTHER" id="PTHR47256:SF1">
    <property type="entry name" value="ZN(II)2CYS6 TRANSCRIPTION FACTOR (EUROFUNG)"/>
    <property type="match status" value="1"/>
</dbReference>
<dbReference type="CDD" id="cd12148">
    <property type="entry name" value="fungal_TF_MHR"/>
    <property type="match status" value="1"/>
</dbReference>
<feature type="compositionally biased region" description="Low complexity" evidence="3">
    <location>
        <begin position="208"/>
        <end position="226"/>
    </location>
</feature>
<organism evidence="5 6">
    <name type="scientific">Colletotrichum karsti</name>
    <dbReference type="NCBI Taxonomy" id="1095194"/>
    <lineage>
        <taxon>Eukaryota</taxon>
        <taxon>Fungi</taxon>
        <taxon>Dikarya</taxon>
        <taxon>Ascomycota</taxon>
        <taxon>Pezizomycotina</taxon>
        <taxon>Sordariomycetes</taxon>
        <taxon>Hypocreomycetidae</taxon>
        <taxon>Glomerellales</taxon>
        <taxon>Glomerellaceae</taxon>
        <taxon>Colletotrichum</taxon>
        <taxon>Colletotrichum boninense species complex</taxon>
    </lineage>
</organism>
<dbReference type="GeneID" id="62165615"/>
<dbReference type="SMART" id="SM00066">
    <property type="entry name" value="GAL4"/>
    <property type="match status" value="1"/>
</dbReference>
<dbReference type="InterPro" id="IPR053187">
    <property type="entry name" value="Notoamide_regulator"/>
</dbReference>
<evidence type="ECO:0000256" key="2">
    <source>
        <dbReference type="SAM" id="Coils"/>
    </source>
</evidence>
<keyword evidence="1" id="KW-0539">Nucleus</keyword>
<dbReference type="Proteomes" id="UP000781932">
    <property type="component" value="Unassembled WGS sequence"/>
</dbReference>
<dbReference type="PROSITE" id="PS00463">
    <property type="entry name" value="ZN2_CY6_FUNGAL_1"/>
    <property type="match status" value="1"/>
</dbReference>
<evidence type="ECO:0000256" key="1">
    <source>
        <dbReference type="ARBA" id="ARBA00023242"/>
    </source>
</evidence>
<feature type="compositionally biased region" description="Basic and acidic residues" evidence="3">
    <location>
        <begin position="195"/>
        <end position="207"/>
    </location>
</feature>
<protein>
    <recommendedName>
        <fullName evidence="4">Zn(2)-C6 fungal-type domain-containing protein</fullName>
    </recommendedName>
</protein>
<gene>
    <name evidence="5" type="ORF">CkaCkLH20_09826</name>
</gene>
<keyword evidence="6" id="KW-1185">Reference proteome</keyword>
<dbReference type="RefSeq" id="XP_038742108.1">
    <property type="nucleotide sequence ID" value="XM_038892541.1"/>
</dbReference>
<feature type="coiled-coil region" evidence="2">
    <location>
        <begin position="79"/>
        <end position="113"/>
    </location>
</feature>
<evidence type="ECO:0000313" key="6">
    <source>
        <dbReference type="Proteomes" id="UP000781932"/>
    </source>
</evidence>
<name>A0A9P6HYU9_9PEZI</name>
<dbReference type="CDD" id="cd00067">
    <property type="entry name" value="GAL4"/>
    <property type="match status" value="1"/>
</dbReference>
<comment type="caution">
    <text evidence="5">The sequence shown here is derived from an EMBL/GenBank/DDBJ whole genome shotgun (WGS) entry which is preliminary data.</text>
</comment>
<dbReference type="PANTHER" id="PTHR47256">
    <property type="entry name" value="ZN(II)2CYS6 TRANSCRIPTION FACTOR (EUROFUNG)-RELATED"/>
    <property type="match status" value="1"/>
</dbReference>
<accession>A0A9P6HYU9</accession>
<dbReference type="SUPFAM" id="SSF57701">
    <property type="entry name" value="Zn2/Cys6 DNA-binding domain"/>
    <property type="match status" value="1"/>
</dbReference>
<evidence type="ECO:0000313" key="5">
    <source>
        <dbReference type="EMBL" id="KAF9872647.1"/>
    </source>
</evidence>
<dbReference type="GO" id="GO:0000981">
    <property type="term" value="F:DNA-binding transcription factor activity, RNA polymerase II-specific"/>
    <property type="evidence" value="ECO:0007669"/>
    <property type="project" value="InterPro"/>
</dbReference>
<dbReference type="InterPro" id="IPR036864">
    <property type="entry name" value="Zn2-C6_fun-type_DNA-bd_sf"/>
</dbReference>
<reference evidence="5" key="1">
    <citation type="submission" date="2020-03" db="EMBL/GenBank/DDBJ databases">
        <authorList>
            <person name="He L."/>
        </authorList>
    </citation>
    <scope>NUCLEOTIDE SEQUENCE</scope>
    <source>
        <strain evidence="5">CkLH20</strain>
    </source>
</reference>
<dbReference type="PROSITE" id="PS50048">
    <property type="entry name" value="ZN2_CY6_FUNGAL_2"/>
    <property type="match status" value="1"/>
</dbReference>
<feature type="region of interest" description="Disordered" evidence="3">
    <location>
        <begin position="455"/>
        <end position="485"/>
    </location>
</feature>
<proteinExistence type="predicted"/>
<sequence>MPDQSFRRLLPAPKSGLPPVSRVLPPTSKKRSEALTKVACERCRFKKKRCDGKRPKCTSCVDLDVDCKYESIDEKETPVMALKRGNQDLKRENEELKSENEQIKRDLEALRALFPRSFFAQHDSLSPEAKALAFKEFRFATDPNVALRSVIPSGPAPQQFVPQLRTNYEFQLHRDYPVAYPLLGQGQRFASPESTDSRPSKRSRITDVSDSESSSPEPSSIFSHGSVAGSSSGDATNESMLLRSSISSVFPAEPVQSPIQTDPRLLNLDIEYWTVVSIPSDHAAKAITLYLETDHAMLGLFDTELFIHDLTHYQHRFCSPLLVCALLAFACQAYATYHPSASGWSHELEAEAGRLWRADREDSLTTVAALAFLIQSVGCNGNGALDVEYINETAAMARRLKLFGTSDASTSEDLKDLSEEDARGKAKVAWGVFCTLSMVAQFFLPATTEYPPNLPIPGKDVKGLQNESAPRSHGNDAPSGTSSRRKRVAASPFSETFAAFCELWVISSRLTWYYQHEGPGRASRAFAIEKYYKLLTWAANLPESLVRSKHSPSYVLNLHMWFHGTVLYLFRPFIPIDKQHGFKSWTPSAAQVPAIFAASLEQLKDLVDVYMSLPSRTNSILWHTALMHVANAAAIVSSDPEWRHHFLKCIFAYLGLYRSFTVAGVIAKGLVAMAVKRGALDNTEGRYLLQELKATKNQRALETATGFFVTDFDLAVIDPKAATANTLIREFDDLSLLDEFTVGVV</sequence>
<dbReference type="Gene3D" id="4.10.240.10">
    <property type="entry name" value="Zn(2)-C6 fungal-type DNA-binding domain"/>
    <property type="match status" value="1"/>
</dbReference>
<evidence type="ECO:0000256" key="3">
    <source>
        <dbReference type="SAM" id="MobiDB-lite"/>
    </source>
</evidence>
<evidence type="ECO:0000259" key="4">
    <source>
        <dbReference type="PROSITE" id="PS50048"/>
    </source>
</evidence>
<reference evidence="5" key="2">
    <citation type="submission" date="2020-11" db="EMBL/GenBank/DDBJ databases">
        <title>Whole genome sequencing of Colletotrichum sp.</title>
        <authorList>
            <person name="Li H."/>
        </authorList>
    </citation>
    <scope>NUCLEOTIDE SEQUENCE</scope>
    <source>
        <strain evidence="5">CkLH20</strain>
    </source>
</reference>
<dbReference type="EMBL" id="JAATWM020000036">
    <property type="protein sequence ID" value="KAF9872647.1"/>
    <property type="molecule type" value="Genomic_DNA"/>
</dbReference>